<proteinExistence type="predicted"/>
<name>A0ABQ4KDF5_9BACI</name>
<protein>
    <recommendedName>
        <fullName evidence="3">D-glucuronyl C5-epimerase C-terminal domain-containing protein</fullName>
    </recommendedName>
</protein>
<dbReference type="InterPro" id="IPR008928">
    <property type="entry name" value="6-hairpin_glycosidase_sf"/>
</dbReference>
<keyword evidence="2" id="KW-1185">Reference proteome</keyword>
<accession>A0ABQ4KDF5</accession>
<evidence type="ECO:0000313" key="1">
    <source>
        <dbReference type="EMBL" id="GIN23150.1"/>
    </source>
</evidence>
<gene>
    <name evidence="1" type="ORF">J1TS3_42840</name>
</gene>
<comment type="caution">
    <text evidence="1">The sequence shown here is derived from an EMBL/GenBank/DDBJ whole genome shotgun (WGS) entry which is preliminary data.</text>
</comment>
<sequence length="404" mass="47394">MNRRKLVIPLLLLLLLFGSVAILNKKNLDKDSEEQLITPKLYDDLYIKSSWSINNFPQQGKQFKGHEYAWGWSYVANSLIEMYKATGDEKYLGLLVPQIEYVFSQTDEKLKIESFTNSGLYLPAWSDGGYYTKGKFNYTYPVHTGMIIIPVLRFVNIVNEDNITKYKDTASKFLKESGRALAIHNQPGMWRDTSQTEGFYYGHPYGEGVVSEANKIGVPNRIFAYLAACGLYDKLSGEGKYTDRIEKSLRYFKNSLVKYDKEHDSYYWSYWDNHNAQNWEDISHAELTTYGIYLLHEEAGFKVFSQKEMKKFKNIIFKIVDNQNPPRVRKYIHEKIGEEQFYYTPKENDYYFSALKWSFLGLYDERVLDHLEPIYEGLYYKEGFSNNDLYSIALYLSTKKHLNN</sequence>
<evidence type="ECO:0008006" key="3">
    <source>
        <dbReference type="Google" id="ProtNLM"/>
    </source>
</evidence>
<organism evidence="1 2">
    <name type="scientific">Siminovitchia fordii</name>
    <dbReference type="NCBI Taxonomy" id="254759"/>
    <lineage>
        <taxon>Bacteria</taxon>
        <taxon>Bacillati</taxon>
        <taxon>Bacillota</taxon>
        <taxon>Bacilli</taxon>
        <taxon>Bacillales</taxon>
        <taxon>Bacillaceae</taxon>
        <taxon>Siminovitchia</taxon>
    </lineage>
</organism>
<reference evidence="1 2" key="1">
    <citation type="submission" date="2021-03" db="EMBL/GenBank/DDBJ databases">
        <title>Antimicrobial resistance genes in bacteria isolated from Japanese honey, and their potential for conferring macrolide and lincosamide resistance in the American foulbrood pathogen Paenibacillus larvae.</title>
        <authorList>
            <person name="Okamoto M."/>
            <person name="Kumagai M."/>
            <person name="Kanamori H."/>
            <person name="Takamatsu D."/>
        </authorList>
    </citation>
    <scope>NUCLEOTIDE SEQUENCE [LARGE SCALE GENOMIC DNA]</scope>
    <source>
        <strain evidence="1 2">J1TS3</strain>
    </source>
</reference>
<dbReference type="SUPFAM" id="SSF48208">
    <property type="entry name" value="Six-hairpin glycosidases"/>
    <property type="match status" value="1"/>
</dbReference>
<dbReference type="EMBL" id="BOQT01000027">
    <property type="protein sequence ID" value="GIN23150.1"/>
    <property type="molecule type" value="Genomic_DNA"/>
</dbReference>
<evidence type="ECO:0000313" key="2">
    <source>
        <dbReference type="Proteomes" id="UP000680279"/>
    </source>
</evidence>
<dbReference type="Proteomes" id="UP000680279">
    <property type="component" value="Unassembled WGS sequence"/>
</dbReference>
<dbReference type="RefSeq" id="WP_212963916.1">
    <property type="nucleotide sequence ID" value="NZ_BOQT01000027.1"/>
</dbReference>